<evidence type="ECO:0000256" key="5">
    <source>
        <dbReference type="ARBA" id="ARBA00022989"/>
    </source>
</evidence>
<dbReference type="AlphaFoldDB" id="A0A1F7VG56"/>
<feature type="non-terminal residue" evidence="9">
    <location>
        <position position="1"/>
    </location>
</feature>
<evidence type="ECO:0000313" key="10">
    <source>
        <dbReference type="Proteomes" id="UP000176678"/>
    </source>
</evidence>
<dbReference type="GO" id="GO:0016020">
    <property type="term" value="C:membrane"/>
    <property type="evidence" value="ECO:0007669"/>
    <property type="project" value="UniProtKB-SubCell"/>
</dbReference>
<comment type="subcellular location">
    <subcellularLocation>
        <location evidence="1">Membrane</location>
        <topology evidence="1">Multi-pass membrane protein</topology>
    </subcellularLocation>
</comment>
<keyword evidence="6 7" id="KW-0472">Membrane</keyword>
<evidence type="ECO:0000256" key="3">
    <source>
        <dbReference type="ARBA" id="ARBA00022448"/>
    </source>
</evidence>
<dbReference type="Pfam" id="PF00999">
    <property type="entry name" value="Na_H_Exchanger"/>
    <property type="match status" value="1"/>
</dbReference>
<organism evidence="9 10">
    <name type="scientific">Candidatus Uhrbacteria bacterium RIFCSPLOWO2_02_FULL_51_9</name>
    <dbReference type="NCBI Taxonomy" id="1802410"/>
    <lineage>
        <taxon>Bacteria</taxon>
        <taxon>Candidatus Uhriibacteriota</taxon>
    </lineage>
</organism>
<dbReference type="EMBL" id="MGES01000001">
    <property type="protein sequence ID" value="OGL89489.1"/>
    <property type="molecule type" value="Genomic_DNA"/>
</dbReference>
<dbReference type="InterPro" id="IPR006153">
    <property type="entry name" value="Cation/H_exchanger_TM"/>
</dbReference>
<evidence type="ECO:0000256" key="6">
    <source>
        <dbReference type="ARBA" id="ARBA00023136"/>
    </source>
</evidence>
<feature type="transmembrane region" description="Helical" evidence="7">
    <location>
        <begin position="68"/>
        <end position="88"/>
    </location>
</feature>
<feature type="transmembrane region" description="Helical" evidence="7">
    <location>
        <begin position="7"/>
        <end position="31"/>
    </location>
</feature>
<feature type="transmembrane region" description="Helical" evidence="7">
    <location>
        <begin position="242"/>
        <end position="261"/>
    </location>
</feature>
<feature type="transmembrane region" description="Helical" evidence="7">
    <location>
        <begin position="188"/>
        <end position="208"/>
    </location>
</feature>
<feature type="transmembrane region" description="Helical" evidence="7">
    <location>
        <begin position="160"/>
        <end position="176"/>
    </location>
</feature>
<evidence type="ECO:0000256" key="2">
    <source>
        <dbReference type="ARBA" id="ARBA00005551"/>
    </source>
</evidence>
<dbReference type="PANTHER" id="PTHR42751">
    <property type="entry name" value="SODIUM/HYDROGEN EXCHANGER FAMILY/TRKA DOMAIN PROTEIN"/>
    <property type="match status" value="1"/>
</dbReference>
<evidence type="ECO:0000256" key="1">
    <source>
        <dbReference type="ARBA" id="ARBA00004141"/>
    </source>
</evidence>
<keyword evidence="5 7" id="KW-1133">Transmembrane helix</keyword>
<feature type="transmembrane region" description="Helical" evidence="7">
    <location>
        <begin position="37"/>
        <end position="56"/>
    </location>
</feature>
<feature type="transmembrane region" description="Helical" evidence="7">
    <location>
        <begin position="273"/>
        <end position="292"/>
    </location>
</feature>
<keyword evidence="4 7" id="KW-0812">Transmembrane</keyword>
<keyword evidence="3" id="KW-0813">Transport</keyword>
<dbReference type="InterPro" id="IPR038770">
    <property type="entry name" value="Na+/solute_symporter_sf"/>
</dbReference>
<dbReference type="Proteomes" id="UP000176678">
    <property type="component" value="Unassembled WGS sequence"/>
</dbReference>
<dbReference type="PROSITE" id="PS51201">
    <property type="entry name" value="RCK_N"/>
    <property type="match status" value="1"/>
</dbReference>
<name>A0A1F7VG56_9BACT</name>
<reference evidence="9 10" key="1">
    <citation type="journal article" date="2016" name="Nat. Commun.">
        <title>Thousands of microbial genomes shed light on interconnected biogeochemical processes in an aquifer system.</title>
        <authorList>
            <person name="Anantharaman K."/>
            <person name="Brown C.T."/>
            <person name="Hug L.A."/>
            <person name="Sharon I."/>
            <person name="Castelle C.J."/>
            <person name="Probst A.J."/>
            <person name="Thomas B.C."/>
            <person name="Singh A."/>
            <person name="Wilkins M.J."/>
            <person name="Karaoz U."/>
            <person name="Brodie E.L."/>
            <person name="Williams K.H."/>
            <person name="Hubbard S.S."/>
            <person name="Banfield J.F."/>
        </authorList>
    </citation>
    <scope>NUCLEOTIDE SEQUENCE [LARGE SCALE GENOMIC DNA]</scope>
</reference>
<accession>A0A1F7VG56</accession>
<protein>
    <recommendedName>
        <fullName evidence="8">RCK N-terminal domain-containing protein</fullName>
    </recommendedName>
</protein>
<feature type="transmembrane region" description="Helical" evidence="7">
    <location>
        <begin position="214"/>
        <end position="235"/>
    </location>
</feature>
<dbReference type="Gene3D" id="1.20.1530.20">
    <property type="match status" value="1"/>
</dbReference>
<dbReference type="Pfam" id="PF02254">
    <property type="entry name" value="TrkA_N"/>
    <property type="match status" value="1"/>
</dbReference>
<evidence type="ECO:0000256" key="7">
    <source>
        <dbReference type="SAM" id="Phobius"/>
    </source>
</evidence>
<comment type="similarity">
    <text evidence="2">Belongs to the monovalent cation:proton antiporter 2 (CPA2) transporter (TC 2.A.37) family.</text>
</comment>
<dbReference type="InterPro" id="IPR003148">
    <property type="entry name" value="RCK_N"/>
</dbReference>
<evidence type="ECO:0000256" key="4">
    <source>
        <dbReference type="ARBA" id="ARBA00022692"/>
    </source>
</evidence>
<feature type="transmembrane region" description="Helical" evidence="7">
    <location>
        <begin position="100"/>
        <end position="123"/>
    </location>
</feature>
<sequence length="490" mass="53687">KKIGGVALVTGVIQIAVIGGLAFMMGQWFGYGVLSSLYLAAALAFSSTIVVVHVLTERGHLEKLYGTITVGILLVQDVVAVVLLMGMSTFSLSDASEEGMLMLVARGGILLFVLGIAGAYILPHVVRSIARSRELLFIFSLAWLFVVAGVFYTWGFSVEVGALLAGVALSVSVYRFEISARLRSIRDFFIIVFFVLLGLSADIDSITLVLPAALLLSLVVIIGKPLVVMIVMGLLGYTRRAYVPAGLALAQISEFSFILIARGFDTGALPAEFMTLITLVGLISITASTYFIHYSEPLIRFLGPVVALFERASAVARSEKEGAKPEVLLFGHNRIGYAVMEYFRKKHASLLVIDYDPAIVERVSAQGVPVRYGDASDEDLLASLPWEHVRYVISTIPEEEVSMLIVRVVERYRKGATVIVTSHDIDEALRLYERGASFVIMPHFLGGDFLVQMLQDMAKRPVALRAARRHALLELRARKQLGQAHPRYIH</sequence>
<gene>
    <name evidence="9" type="ORF">A3H75_01295</name>
</gene>
<dbReference type="SUPFAM" id="SSF51735">
    <property type="entry name" value="NAD(P)-binding Rossmann-fold domains"/>
    <property type="match status" value="1"/>
</dbReference>
<proteinExistence type="inferred from homology"/>
<comment type="caution">
    <text evidence="9">The sequence shown here is derived from an EMBL/GenBank/DDBJ whole genome shotgun (WGS) entry which is preliminary data.</text>
</comment>
<dbReference type="GO" id="GO:0006813">
    <property type="term" value="P:potassium ion transport"/>
    <property type="evidence" value="ECO:0007669"/>
    <property type="project" value="InterPro"/>
</dbReference>
<dbReference type="GO" id="GO:0015297">
    <property type="term" value="F:antiporter activity"/>
    <property type="evidence" value="ECO:0007669"/>
    <property type="project" value="InterPro"/>
</dbReference>
<feature type="transmembrane region" description="Helical" evidence="7">
    <location>
        <begin position="135"/>
        <end position="154"/>
    </location>
</feature>
<dbReference type="PANTHER" id="PTHR42751:SF3">
    <property type="entry name" value="SODIUM_GLUTAMATE SYMPORTER"/>
    <property type="match status" value="1"/>
</dbReference>
<feature type="domain" description="RCK N-terminal" evidence="8">
    <location>
        <begin position="324"/>
        <end position="441"/>
    </location>
</feature>
<evidence type="ECO:0000313" key="9">
    <source>
        <dbReference type="EMBL" id="OGL89489.1"/>
    </source>
</evidence>
<dbReference type="STRING" id="1802410.A3H75_01295"/>
<dbReference type="Gene3D" id="3.40.50.720">
    <property type="entry name" value="NAD(P)-binding Rossmann-like Domain"/>
    <property type="match status" value="1"/>
</dbReference>
<evidence type="ECO:0000259" key="8">
    <source>
        <dbReference type="PROSITE" id="PS51201"/>
    </source>
</evidence>
<dbReference type="InterPro" id="IPR036291">
    <property type="entry name" value="NAD(P)-bd_dom_sf"/>
</dbReference>
<dbReference type="GO" id="GO:1902600">
    <property type="term" value="P:proton transmembrane transport"/>
    <property type="evidence" value="ECO:0007669"/>
    <property type="project" value="InterPro"/>
</dbReference>